<dbReference type="EMBL" id="BSXS01004689">
    <property type="protein sequence ID" value="GME83334.1"/>
    <property type="molecule type" value="Genomic_DNA"/>
</dbReference>
<dbReference type="Proteomes" id="UP001165064">
    <property type="component" value="Unassembled WGS sequence"/>
</dbReference>
<reference evidence="1" key="1">
    <citation type="submission" date="2023-04" db="EMBL/GenBank/DDBJ databases">
        <title>Ambrosiozyma monospora NBRC 10751.</title>
        <authorList>
            <person name="Ichikawa N."/>
            <person name="Sato H."/>
            <person name="Tonouchi N."/>
        </authorList>
    </citation>
    <scope>NUCLEOTIDE SEQUENCE</scope>
    <source>
        <strain evidence="1">NBRC 10751</strain>
    </source>
</reference>
<name>A0ACB5T8H8_AMBMO</name>
<evidence type="ECO:0000313" key="2">
    <source>
        <dbReference type="Proteomes" id="UP001165064"/>
    </source>
</evidence>
<comment type="caution">
    <text evidence="1">The sequence shown here is derived from an EMBL/GenBank/DDBJ whole genome shotgun (WGS) entry which is preliminary data.</text>
</comment>
<gene>
    <name evidence="1" type="ORF">Amon02_000609700</name>
</gene>
<sequence length="668" mass="76384">MIPFSSLPAEVLQITTSLPLEIQCLIIKQLIHIFIKKFNMSDPYITQLVTLFGYSSSLDDIMAQTFQELVFDEGIFSNPCFNNFAEFVLSRSMTMKRLSIVADNLSFDELDKAAQTVLSFMQSFQIMDVKYICPTEPTLKYLKCATSLTTLIPGVLTINHGGNFEEYYRLVNLKLLEIEINERDINTVTAIIRKWRGFIPSGEIMGQHKKKRSIRLSISLEYFDVANTHINQWLIDLTSVISNNRDILTTSIDIRIDGPYPSPLTADLYLGLINQCDHVTVLSDDMDWDPLNDIECMNKITCVSALDMRIWNNTDFSVVLNLQSLHSLKRLHLIGYYMDAPSWNMIPDTLQSFTYEMVNFTSCTPIKLPSKLKKLRVETEEFPEISNVKDLRSLMEVSIAFIDGSEYCEMEMANQLPLVTHDEFERIQISINRLPSTVTKLRINGYETKQQLLFNNLPVLETLDISFCGFDSSSLISLQSLDVSNFPIEKIEQLPNSLRSLCLEGPIDYAKYGQVVSSSALSDSLETLTISMNGENFTDFWSYLILPLNKLLELDIQNYNPCSDLIIDEYPPYLASLRIVYADGSSRESEKIVFHEFDKTLKYLSVEGYGHYIKLKQGKSNKTLILSGGEPDKPFNKVYHLSDVNYNRVLKEVENVKIVVSGEWRLYT</sequence>
<protein>
    <submittedName>
        <fullName evidence="1">Unnamed protein product</fullName>
    </submittedName>
</protein>
<evidence type="ECO:0000313" key="1">
    <source>
        <dbReference type="EMBL" id="GME83334.1"/>
    </source>
</evidence>
<proteinExistence type="predicted"/>
<accession>A0ACB5T8H8</accession>
<keyword evidence="2" id="KW-1185">Reference proteome</keyword>
<organism evidence="1 2">
    <name type="scientific">Ambrosiozyma monospora</name>
    <name type="common">Yeast</name>
    <name type="synonym">Endomycopsis monosporus</name>
    <dbReference type="NCBI Taxonomy" id="43982"/>
    <lineage>
        <taxon>Eukaryota</taxon>
        <taxon>Fungi</taxon>
        <taxon>Dikarya</taxon>
        <taxon>Ascomycota</taxon>
        <taxon>Saccharomycotina</taxon>
        <taxon>Pichiomycetes</taxon>
        <taxon>Pichiales</taxon>
        <taxon>Pichiaceae</taxon>
        <taxon>Ambrosiozyma</taxon>
    </lineage>
</organism>